<accession>A0A0K2URF9</accession>
<reference evidence="1" key="1">
    <citation type="submission" date="2014-05" db="EMBL/GenBank/DDBJ databases">
        <authorList>
            <person name="Chronopoulou M."/>
        </authorList>
    </citation>
    <scope>NUCLEOTIDE SEQUENCE</scope>
    <source>
        <tissue evidence="1">Whole organism</tissue>
    </source>
</reference>
<protein>
    <submittedName>
        <fullName evidence="1">Uncharacterized protein</fullName>
    </submittedName>
</protein>
<organism evidence="1">
    <name type="scientific">Lepeophtheirus salmonis</name>
    <name type="common">Salmon louse</name>
    <name type="synonym">Caligus salmonis</name>
    <dbReference type="NCBI Taxonomy" id="72036"/>
    <lineage>
        <taxon>Eukaryota</taxon>
        <taxon>Metazoa</taxon>
        <taxon>Ecdysozoa</taxon>
        <taxon>Arthropoda</taxon>
        <taxon>Crustacea</taxon>
        <taxon>Multicrustacea</taxon>
        <taxon>Hexanauplia</taxon>
        <taxon>Copepoda</taxon>
        <taxon>Siphonostomatoida</taxon>
        <taxon>Caligidae</taxon>
        <taxon>Lepeophtheirus</taxon>
    </lineage>
</organism>
<name>A0A0K2URF9_LEPSM</name>
<dbReference type="AlphaFoldDB" id="A0A0K2URF9"/>
<sequence length="53" mass="6147">MIILTSDLLHPTSQVKITEIEVRAVSWSIEWGQKIRHPLSLEQLDNLGLMSRY</sequence>
<evidence type="ECO:0000313" key="1">
    <source>
        <dbReference type="EMBL" id="CDW40452.1"/>
    </source>
</evidence>
<dbReference type="EMBL" id="HACA01023091">
    <property type="protein sequence ID" value="CDW40452.1"/>
    <property type="molecule type" value="Transcribed_RNA"/>
</dbReference>
<proteinExistence type="predicted"/>